<protein>
    <recommendedName>
        <fullName evidence="1">UvrD-like helicase C-terminal domain-containing protein</fullName>
    </recommendedName>
</protein>
<sequence>DIDKLITEYNQKLYYKHHSRELCKFGKNYLYIKEHYEDTKQIIENLIELSKEGVSGYRNFANYWISENPETVNCDEKKQILLEMFDSSKVSLIYGAAGTGKTYLLNHVAQLFDDRRKLFLSNTNPAVDNLRRKIKAQNCKFSTIAKFLGRSTLDISFDLLIMDECSMISNSDMRKVLEKAKYKLLVLVGDTYQIEAISFGNWFSLARYFLPKKTWNELVTPYRAKNNELLVLWEKVRNLEDDVTEHLVHYKYSSVLDESIFKKSADDEIILCLNYNGLYGINNINRFLQNNNSNPGVRWGLWTYKIGDPILFNENRRFAPVLFNNLKGKIIDIEVEEANERIWFSIEIEKAISELDTAEMDLELLDPINVGKSVVKFYVNKNHDSDEDYDTEIDAVVPFQIAYAVSIHKAQGLEYESVKLVITEDIDEMITHNIFYTAITRARTNLKIYWSPESQQRVISRFEKMDAKSDALIFSAQSNLKIVNKYVSK</sequence>
<comment type="caution">
    <text evidence="2">The sequence shown here is derived from an EMBL/GenBank/DDBJ whole genome shotgun (WGS) entry which is preliminary data.</text>
</comment>
<accession>C0CKX9</accession>
<feature type="non-terminal residue" evidence="2">
    <location>
        <position position="1"/>
    </location>
</feature>
<dbReference type="EMBL" id="ACBZ01000074">
    <property type="protein sequence ID" value="EEG49566.1"/>
    <property type="molecule type" value="Genomic_DNA"/>
</dbReference>
<dbReference type="PANTHER" id="PTHR43788:SF8">
    <property type="entry name" value="DNA-BINDING PROTEIN SMUBP-2"/>
    <property type="match status" value="1"/>
</dbReference>
<dbReference type="CDD" id="cd18809">
    <property type="entry name" value="SF1_C_RecD"/>
    <property type="match status" value="1"/>
</dbReference>
<evidence type="ECO:0000313" key="3">
    <source>
        <dbReference type="Proteomes" id="UP000003100"/>
    </source>
</evidence>
<dbReference type="RefSeq" id="WP_005947670.1">
    <property type="nucleotide sequence ID" value="NZ_GG657680.1"/>
</dbReference>
<evidence type="ECO:0000259" key="1">
    <source>
        <dbReference type="Pfam" id="PF13538"/>
    </source>
</evidence>
<organism evidence="2 3">
    <name type="scientific">Blautia hydrogenotrophica (strain DSM 10507 / JCM 14656 / S5a33)</name>
    <name type="common">Ruminococcus hydrogenotrophicus</name>
    <dbReference type="NCBI Taxonomy" id="476272"/>
    <lineage>
        <taxon>Bacteria</taxon>
        <taxon>Bacillati</taxon>
        <taxon>Bacillota</taxon>
        <taxon>Clostridia</taxon>
        <taxon>Lachnospirales</taxon>
        <taxon>Lachnospiraceae</taxon>
        <taxon>Blautia</taxon>
    </lineage>
</organism>
<keyword evidence="3" id="KW-1185">Reference proteome</keyword>
<dbReference type="Pfam" id="PF13538">
    <property type="entry name" value="UvrD_C_2"/>
    <property type="match status" value="1"/>
</dbReference>
<proteinExistence type="predicted"/>
<dbReference type="AlphaFoldDB" id="C0CKX9"/>
<dbReference type="InterPro" id="IPR050534">
    <property type="entry name" value="Coronavir_polyprotein_1ab"/>
</dbReference>
<dbReference type="Gene3D" id="3.40.50.300">
    <property type="entry name" value="P-loop containing nucleotide triphosphate hydrolases"/>
    <property type="match status" value="2"/>
</dbReference>
<name>C0CKX9_BLAHS</name>
<reference evidence="2 3" key="2">
    <citation type="submission" date="2009-02" db="EMBL/GenBank/DDBJ databases">
        <title>Draft genome sequence of Blautia hydrogenotrophica DSM 10507 (Ruminococcus hydrogenotrophicus DSM 10507).</title>
        <authorList>
            <person name="Sudarsanam P."/>
            <person name="Ley R."/>
            <person name="Guruge J."/>
            <person name="Turnbaugh P.J."/>
            <person name="Mahowald M."/>
            <person name="Liep D."/>
            <person name="Gordon J."/>
        </authorList>
    </citation>
    <scope>NUCLEOTIDE SEQUENCE [LARGE SCALE GENOMIC DNA]</scope>
    <source>
        <strain evidence="3">DSM 10507 / JCM 14656 / S5a33</strain>
    </source>
</reference>
<evidence type="ECO:0000313" key="2">
    <source>
        <dbReference type="EMBL" id="EEG49566.1"/>
    </source>
</evidence>
<dbReference type="GO" id="GO:0043139">
    <property type="term" value="F:5'-3' DNA helicase activity"/>
    <property type="evidence" value="ECO:0007669"/>
    <property type="project" value="TreeGrafter"/>
</dbReference>
<dbReference type="SUPFAM" id="SSF52540">
    <property type="entry name" value="P-loop containing nucleoside triphosphate hydrolases"/>
    <property type="match status" value="1"/>
</dbReference>
<dbReference type="PANTHER" id="PTHR43788">
    <property type="entry name" value="DNA2/NAM7 HELICASE FAMILY MEMBER"/>
    <property type="match status" value="1"/>
</dbReference>
<dbReference type="HOGENOM" id="CLU_557281_0_0_9"/>
<dbReference type="PATRIC" id="fig|476272.21.peg.2846"/>
<feature type="domain" description="UvrD-like helicase C-terminal" evidence="1">
    <location>
        <begin position="402"/>
        <end position="446"/>
    </location>
</feature>
<dbReference type="InterPro" id="IPR027417">
    <property type="entry name" value="P-loop_NTPase"/>
</dbReference>
<dbReference type="Pfam" id="PF13604">
    <property type="entry name" value="AAA_30"/>
    <property type="match status" value="1"/>
</dbReference>
<gene>
    <name evidence="2" type="ORF">RUMHYD_01499</name>
</gene>
<dbReference type="Proteomes" id="UP000003100">
    <property type="component" value="Unassembled WGS sequence"/>
</dbReference>
<reference evidence="2 3" key="1">
    <citation type="submission" date="2009-01" db="EMBL/GenBank/DDBJ databases">
        <authorList>
            <person name="Fulton L."/>
            <person name="Clifton S."/>
            <person name="Fulton B."/>
            <person name="Xu J."/>
            <person name="Minx P."/>
            <person name="Pepin K.H."/>
            <person name="Johnson M."/>
            <person name="Bhonagiri V."/>
            <person name="Nash W.E."/>
            <person name="Mardis E.R."/>
            <person name="Wilson R.K."/>
        </authorList>
    </citation>
    <scope>NUCLEOTIDE SEQUENCE [LARGE SCALE GENOMIC DNA]</scope>
    <source>
        <strain evidence="3">DSM 10507 / JCM 14656 / S5a33</strain>
    </source>
</reference>
<dbReference type="InterPro" id="IPR027785">
    <property type="entry name" value="UvrD-like_helicase_C"/>
</dbReference>
<dbReference type="eggNOG" id="COG0507">
    <property type="taxonomic scope" value="Bacteria"/>
</dbReference>